<dbReference type="SUPFAM" id="SSF50965">
    <property type="entry name" value="Galactose oxidase, central domain"/>
    <property type="match status" value="1"/>
</dbReference>
<gene>
    <name evidence="2" type="ORF">EJ065_5066</name>
</gene>
<evidence type="ECO:0000313" key="2">
    <source>
        <dbReference type="EMBL" id="QAT86604.1"/>
    </source>
</evidence>
<feature type="region of interest" description="Disordered" evidence="1">
    <location>
        <begin position="75"/>
        <end position="95"/>
    </location>
</feature>
<dbReference type="AlphaFoldDB" id="A0A410RXC9"/>
<dbReference type="InterPro" id="IPR011043">
    <property type="entry name" value="Gal_Oxase/kelch_b-propeller"/>
</dbReference>
<reference evidence="2 3" key="1">
    <citation type="submission" date="2018-12" db="EMBL/GenBank/DDBJ databases">
        <title>Complete Genome Sequence of the Corallopyronin A producing Myxobacterium Corallococcus coralloides B035.</title>
        <authorList>
            <person name="Bouhired S.M."/>
            <person name="Rupp O."/>
            <person name="Blom J."/>
            <person name="Schaeberle T.F."/>
            <person name="Kehraus S."/>
            <person name="Schiefer A."/>
            <person name="Pfarr K."/>
            <person name="Goesmann A."/>
            <person name="Hoerauf A."/>
            <person name="Koenig G.M."/>
        </authorList>
    </citation>
    <scope>NUCLEOTIDE SEQUENCE [LARGE SCALE GENOMIC DNA]</scope>
    <source>
        <strain evidence="2 3">B035</strain>
    </source>
</reference>
<dbReference type="InterPro" id="IPR021655">
    <property type="entry name" value="Put_metal-bd"/>
</dbReference>
<accession>A0A410RXC9</accession>
<evidence type="ECO:0000256" key="1">
    <source>
        <dbReference type="SAM" id="MobiDB-lite"/>
    </source>
</evidence>
<keyword evidence="2" id="KW-0449">Lipoprotein</keyword>
<protein>
    <submittedName>
        <fullName evidence="2">Putative lipoprotein</fullName>
    </submittedName>
</protein>
<sequence>MSRFRVLWVSLLGLALVRCTVPSLEDLWRERGFCALGDEDCGMLRIRVESPGFVPGCVRFVARDDASDAELALSVPRRPESGTPSSISQGFSPPKSWGLSVRVSVEAFSSACEGAPVSVQSQKASLKEGQTVEVTFVLSVTDADQDGFPSRDAGGSDCDDTRADVHPGATERCNGVDDDCDNAVDEEFGVGGACSSGEGCAGVRACQPDGTAACVVPVVQYAWADEDGDGHGDVTRGAQPVCTATLPSNRLPTTAPHDDCLDTNAGVYPGAPERCNGLDDNCNGAEDEGFFVGTSCVDNSSGCHGVRACNPAGTDTLCQLPASFPTWYPDDDEDSFGQTDAGVVACSPPGERFVSPSGDCDDGNPFTHPGGRELCDSQDNDCDGIADEGTCVEGSPRWAWQTIGDGGTRWYGVSQYGDGGVWIVGSQAARAFKQPGDGTFTLANGACTSSPTPPDLLSVWAHPNGNAYMMGSDSHVVLSHGNNDNCGTRRMLLGEAPYGSALQGFPAGYYAELHGVSTDMDASVAGVFQVDGGSPPYIVSRDVGPGPLRGLHGQSPETMFAVGGRDAGVIYRYSPGARSWSADTTVPAVSPLHDVRVVNSRLAYAVGAGGTVLVWDGVSWSRHVSPSGGDLTDVLAFGRNSIYVLNNTGTLFRYDGRQWSQQKFVGPVHDIEGTSPEDIWIVGYPGIVFHYPLWPQ</sequence>
<dbReference type="RefSeq" id="WP_128798142.1">
    <property type="nucleotide sequence ID" value="NZ_CP034669.1"/>
</dbReference>
<evidence type="ECO:0000313" key="3">
    <source>
        <dbReference type="Proteomes" id="UP000288758"/>
    </source>
</evidence>
<dbReference type="EMBL" id="CP034669">
    <property type="protein sequence ID" value="QAT86604.1"/>
    <property type="molecule type" value="Genomic_DNA"/>
</dbReference>
<organism evidence="2 3">
    <name type="scientific">Corallococcus coralloides</name>
    <name type="common">Myxococcus coralloides</name>
    <dbReference type="NCBI Taxonomy" id="184914"/>
    <lineage>
        <taxon>Bacteria</taxon>
        <taxon>Pseudomonadati</taxon>
        <taxon>Myxococcota</taxon>
        <taxon>Myxococcia</taxon>
        <taxon>Myxococcales</taxon>
        <taxon>Cystobacterineae</taxon>
        <taxon>Myxococcaceae</taxon>
        <taxon>Corallococcus</taxon>
    </lineage>
</organism>
<dbReference type="Proteomes" id="UP000288758">
    <property type="component" value="Chromosome"/>
</dbReference>
<name>A0A410RXC9_CORCK</name>
<feature type="compositionally biased region" description="Polar residues" evidence="1">
    <location>
        <begin position="82"/>
        <end position="91"/>
    </location>
</feature>
<dbReference type="Pfam" id="PF11617">
    <property type="entry name" value="Cu-binding_MopE"/>
    <property type="match status" value="3"/>
</dbReference>
<proteinExistence type="predicted"/>